<dbReference type="InterPro" id="IPR013418">
    <property type="entry name" value="CRISPR-assoc_prot_Cas7/Csd2"/>
</dbReference>
<name>A0A2N6UI24_9FIRM</name>
<reference evidence="1 2" key="1">
    <citation type="submission" date="2017-09" db="EMBL/GenBank/DDBJ databases">
        <title>Bacterial strain isolated from the female urinary microbiota.</title>
        <authorList>
            <person name="Thomas-White K."/>
            <person name="Kumar N."/>
            <person name="Forster S."/>
            <person name="Putonti C."/>
            <person name="Lawley T."/>
            <person name="Wolfe A.J."/>
        </authorList>
    </citation>
    <scope>NUCLEOTIDE SEQUENCE [LARGE SCALE GENOMIC DNA]</scope>
    <source>
        <strain evidence="1 2">UMB0204</strain>
    </source>
</reference>
<protein>
    <submittedName>
        <fullName evidence="1">Type I-C CRISPR-associated protein Cas7/Csd2</fullName>
    </submittedName>
</protein>
<dbReference type="Proteomes" id="UP000235658">
    <property type="component" value="Unassembled WGS sequence"/>
</dbReference>
<proteinExistence type="predicted"/>
<evidence type="ECO:0000313" key="1">
    <source>
        <dbReference type="EMBL" id="PMC81173.1"/>
    </source>
</evidence>
<accession>A0A2N6UI24</accession>
<comment type="caution">
    <text evidence="1">The sequence shown here is derived from an EMBL/GenBank/DDBJ whole genome shotgun (WGS) entry which is preliminary data.</text>
</comment>
<sequence>MINNKIDFIFTIKVKGANPNGDPLAGNMPRIDTNGFGEISDVCIKRKIRNRMQDMGHEIFVKSDYRSDDGFNSLESRFLSKFDKKDKKSTNREIEEKACQYWLDVRSFGQVITYMENRAIGIRGPVSISIAKSIDTVDITTMQITKSVNGKEEKSGKRSSDTIGSKSYVDYGIYVVNGSVNAYFAEKTGFDEKDLEVLKEAIRTLFINDISSARPDGSMEVKDIYWIKHNSKIGNVSSGKLKDLLIYDISDEIKLKRSYKEYHIRLDEDKLKEYEKLGIEVEHFSGL</sequence>
<dbReference type="GeneID" id="84578844"/>
<dbReference type="GO" id="GO:0043571">
    <property type="term" value="P:maintenance of CRISPR repeat elements"/>
    <property type="evidence" value="ECO:0007669"/>
    <property type="project" value="InterPro"/>
</dbReference>
<organism evidence="1 2">
    <name type="scientific">Anaerococcus hydrogenalis</name>
    <dbReference type="NCBI Taxonomy" id="33029"/>
    <lineage>
        <taxon>Bacteria</taxon>
        <taxon>Bacillati</taxon>
        <taxon>Bacillota</taxon>
        <taxon>Tissierellia</taxon>
        <taxon>Tissierellales</taxon>
        <taxon>Peptoniphilaceae</taxon>
        <taxon>Anaerococcus</taxon>
    </lineage>
</organism>
<dbReference type="InterPro" id="IPR006482">
    <property type="entry name" value="Cas7_Csh2/Csh2"/>
</dbReference>
<dbReference type="RefSeq" id="WP_102198220.1">
    <property type="nucleotide sequence ID" value="NZ_PNHP01000004.1"/>
</dbReference>
<gene>
    <name evidence="1" type="primary">cas7c</name>
    <name evidence="1" type="ORF">CJ192_06565</name>
</gene>
<dbReference type="NCBIfam" id="TIGR02589">
    <property type="entry name" value="cas_Csd2"/>
    <property type="match status" value="1"/>
</dbReference>
<evidence type="ECO:0000313" key="2">
    <source>
        <dbReference type="Proteomes" id="UP000235658"/>
    </source>
</evidence>
<dbReference type="EMBL" id="PNHP01000004">
    <property type="protein sequence ID" value="PMC81173.1"/>
    <property type="molecule type" value="Genomic_DNA"/>
</dbReference>
<dbReference type="Pfam" id="PF05107">
    <property type="entry name" value="Cas_Cas7"/>
    <property type="match status" value="1"/>
</dbReference>
<dbReference type="NCBIfam" id="TIGR01595">
    <property type="entry name" value="cas_CT1132"/>
    <property type="match status" value="1"/>
</dbReference>
<dbReference type="AlphaFoldDB" id="A0A2N6UI24"/>